<evidence type="ECO:0000313" key="1">
    <source>
        <dbReference type="EMBL" id="KAK7434389.1"/>
    </source>
</evidence>
<keyword evidence="2" id="KW-1185">Reference proteome</keyword>
<sequence>MVPGFGAGANPAAWAGQNWWGKEEEGYGNGMGNGSAAGAYDNGPMESAGYRLSQGGDDDFIPGFGGLLMSNDFS</sequence>
<comment type="caution">
    <text evidence="1">The sequence shown here is derived from an EMBL/GenBank/DDBJ whole genome shotgun (WGS) entry which is preliminary data.</text>
</comment>
<reference evidence="1 2" key="1">
    <citation type="submission" date="2024-01" db="EMBL/GenBank/DDBJ databases">
        <title>A draft genome for the cacao thread blight pathogen Marasmiellus scandens.</title>
        <authorList>
            <person name="Baruah I.K."/>
            <person name="Leung J."/>
            <person name="Bukari Y."/>
            <person name="Amoako-Attah I."/>
            <person name="Meinhardt L.W."/>
            <person name="Bailey B.A."/>
            <person name="Cohen S.P."/>
        </authorList>
    </citation>
    <scope>NUCLEOTIDE SEQUENCE [LARGE SCALE GENOMIC DNA]</scope>
    <source>
        <strain evidence="1 2">GH-19</strain>
    </source>
</reference>
<organism evidence="1 2">
    <name type="scientific">Marasmiellus scandens</name>
    <dbReference type="NCBI Taxonomy" id="2682957"/>
    <lineage>
        <taxon>Eukaryota</taxon>
        <taxon>Fungi</taxon>
        <taxon>Dikarya</taxon>
        <taxon>Basidiomycota</taxon>
        <taxon>Agaricomycotina</taxon>
        <taxon>Agaricomycetes</taxon>
        <taxon>Agaricomycetidae</taxon>
        <taxon>Agaricales</taxon>
        <taxon>Marasmiineae</taxon>
        <taxon>Omphalotaceae</taxon>
        <taxon>Marasmiellus</taxon>
    </lineage>
</organism>
<dbReference type="Proteomes" id="UP001498398">
    <property type="component" value="Unassembled WGS sequence"/>
</dbReference>
<proteinExistence type="predicted"/>
<gene>
    <name evidence="1" type="ORF">VKT23_020235</name>
</gene>
<name>A0ABR1ILE4_9AGAR</name>
<evidence type="ECO:0000313" key="2">
    <source>
        <dbReference type="Proteomes" id="UP001498398"/>
    </source>
</evidence>
<dbReference type="EMBL" id="JBANRG010000125">
    <property type="protein sequence ID" value="KAK7434389.1"/>
    <property type="molecule type" value="Genomic_DNA"/>
</dbReference>
<accession>A0ABR1ILE4</accession>
<evidence type="ECO:0008006" key="3">
    <source>
        <dbReference type="Google" id="ProtNLM"/>
    </source>
</evidence>
<protein>
    <recommendedName>
        <fullName evidence="3">Bindin</fullName>
    </recommendedName>
</protein>